<name>A0A8J9Z727_BRALA</name>
<dbReference type="SUPFAM" id="SSF52047">
    <property type="entry name" value="RNI-like"/>
    <property type="match status" value="1"/>
</dbReference>
<evidence type="ECO:0000259" key="3">
    <source>
        <dbReference type="PROSITE" id="PS50837"/>
    </source>
</evidence>
<gene>
    <name evidence="4" type="primary">NLRC4</name>
    <name evidence="4" type="ORF">BLAG_LOCUS9644</name>
</gene>
<sequence>MTEDLDHIFAQWAQEKLRKDFRRPKYNTLVAVDTKDLSINKDNETYHQENEEDAKGVVSITTDEEVLNNDTDTVMEHEITAGDTTKSSCKWSQTKGYRLSASVAVNVGLPTITGLTAKAGVQFQLFKTKTETRDEEESHGHQTKVNVQPWSKVRVSIETKKKVNKMAFSLSVYLQGKVAVKMRQESGKTKIATGDVVDIIQNYGKNTSLEIDTDPGGKRRVRLIIEGTFERMTTIDRKVNTTVLTTKLDRDEDAFKTSVKNYYEANLAKFKPLNWIDDFSLTYTDIFTELELVQVHNKQVKTTNMTAQSEKRLILNSFDRFIKNDFTNRYGRSLASRCIILIESEAGGGKTTFLSKEALDATLKKTELGRWHDIVLLIRLREVREGTTIEEMVWDQCVPETAGVDVQSIRAILQRNESRVLFLLDGYDELRPNASAKEQAIPKLLSGKTYPNSTIVITSRPSAGVQQFAQPDGQLRIRGFSPKHVKEYVGKYFANTPDLASELVTTLSQSQTLTELTRTPIFLTMICLLWEENRQMMSTGTMTGLYNNLLTCLWRKHCRREGQAMPTDGLPEDLNHALLQLGKLATEALLRNETLIDLADVQRATESWNLLLDLGIVSLETSASRLSPRKQLSFSHKTMQEFLSGRYVAHAFGNLGHFAIDQQLSSITKALENSNLLQFTCGCNSSVAKAELDLSWNFGLRGKDGMAVLKDGLSSVPKLTVLRLQGSDLMGEGMSSLAPCMRNLAGLKGLDVSHNRIGDTGLWYLTDYLDRFKALEMLDLSGTGIIHIGTLVQALYDLEELQCLDVSSNEIKVSEIVSLIETLCKSPTTAPRCSTTLKVLFIGHNKEMTIANMGGLVTKLISTLALPALTWLDMSGCGTPLHGDAAEALAQALPSLPALEWLNLTGQKLDRAGFEAVVQAAEEHPTLKSIWYDTELLPDGADTSASCLHWSRCDDSDD</sequence>
<dbReference type="PANTHER" id="PTHR46312">
    <property type="entry name" value="NACHT DOMAIN-CONTAINING PROTEIN"/>
    <property type="match status" value="1"/>
</dbReference>
<dbReference type="Gene3D" id="2.170.15.10">
    <property type="entry name" value="Proaerolysin, chain A, domain 3"/>
    <property type="match status" value="1"/>
</dbReference>
<evidence type="ECO:0000313" key="4">
    <source>
        <dbReference type="EMBL" id="CAH1248277.1"/>
    </source>
</evidence>
<dbReference type="AlphaFoldDB" id="A0A8J9Z727"/>
<protein>
    <submittedName>
        <fullName evidence="4">NLRC4 protein</fullName>
    </submittedName>
</protein>
<organism evidence="4 5">
    <name type="scientific">Branchiostoma lanceolatum</name>
    <name type="common">Common lancelet</name>
    <name type="synonym">Amphioxus lanceolatum</name>
    <dbReference type="NCBI Taxonomy" id="7740"/>
    <lineage>
        <taxon>Eukaryota</taxon>
        <taxon>Metazoa</taxon>
        <taxon>Chordata</taxon>
        <taxon>Cephalochordata</taxon>
        <taxon>Leptocardii</taxon>
        <taxon>Amphioxiformes</taxon>
        <taxon>Branchiostomatidae</taxon>
        <taxon>Branchiostoma</taxon>
    </lineage>
</organism>
<dbReference type="OrthoDB" id="1394818at2759"/>
<dbReference type="InterPro" id="IPR032675">
    <property type="entry name" value="LRR_dom_sf"/>
</dbReference>
<dbReference type="Pfam" id="PF13516">
    <property type="entry name" value="LRR_6"/>
    <property type="match status" value="1"/>
</dbReference>
<keyword evidence="1" id="KW-0547">Nucleotide-binding</keyword>
<dbReference type="PROSITE" id="PS50837">
    <property type="entry name" value="NACHT"/>
    <property type="match status" value="1"/>
</dbReference>
<accession>A0A8J9Z727</accession>
<dbReference type="Pfam" id="PF05729">
    <property type="entry name" value="NACHT"/>
    <property type="match status" value="1"/>
</dbReference>
<reference evidence="4" key="1">
    <citation type="submission" date="2022-01" db="EMBL/GenBank/DDBJ databases">
        <authorList>
            <person name="Braso-Vives M."/>
        </authorList>
    </citation>
    <scope>NUCLEOTIDE SEQUENCE</scope>
</reference>
<dbReference type="PANTHER" id="PTHR46312:SF2">
    <property type="entry name" value="NUCLEOTIDE-BINDING OLIGOMERIZATION DOMAIN-CONTAINING PROTEIN 2-LIKE"/>
    <property type="match status" value="1"/>
</dbReference>
<evidence type="ECO:0000256" key="2">
    <source>
        <dbReference type="ARBA" id="ARBA00022840"/>
    </source>
</evidence>
<dbReference type="InterPro" id="IPR001611">
    <property type="entry name" value="Leu-rich_rpt"/>
</dbReference>
<keyword evidence="2" id="KW-0067">ATP-binding</keyword>
<evidence type="ECO:0000313" key="5">
    <source>
        <dbReference type="Proteomes" id="UP000838412"/>
    </source>
</evidence>
<dbReference type="GO" id="GO:0005524">
    <property type="term" value="F:ATP binding"/>
    <property type="evidence" value="ECO:0007669"/>
    <property type="project" value="UniProtKB-KW"/>
</dbReference>
<dbReference type="InterPro" id="IPR027417">
    <property type="entry name" value="P-loop_NTPase"/>
</dbReference>
<keyword evidence="5" id="KW-1185">Reference proteome</keyword>
<feature type="domain" description="NACHT" evidence="3">
    <location>
        <begin position="338"/>
        <end position="463"/>
    </location>
</feature>
<dbReference type="InterPro" id="IPR007111">
    <property type="entry name" value="NACHT_NTPase"/>
</dbReference>
<dbReference type="Gene3D" id="3.80.10.10">
    <property type="entry name" value="Ribonuclease Inhibitor"/>
    <property type="match status" value="1"/>
</dbReference>
<evidence type="ECO:0000256" key="1">
    <source>
        <dbReference type="ARBA" id="ARBA00022741"/>
    </source>
</evidence>
<dbReference type="SUPFAM" id="SSF56973">
    <property type="entry name" value="Aerolisin/ETX pore-forming domain"/>
    <property type="match status" value="1"/>
</dbReference>
<dbReference type="Gene3D" id="3.40.50.300">
    <property type="entry name" value="P-loop containing nucleotide triphosphate hydrolases"/>
    <property type="match status" value="1"/>
</dbReference>
<proteinExistence type="predicted"/>
<dbReference type="EMBL" id="OV696701">
    <property type="protein sequence ID" value="CAH1248277.1"/>
    <property type="molecule type" value="Genomic_DNA"/>
</dbReference>
<dbReference type="Proteomes" id="UP000838412">
    <property type="component" value="Chromosome 16"/>
</dbReference>